<accession>J0LIF1</accession>
<evidence type="ECO:0000313" key="3">
    <source>
        <dbReference type="Proteomes" id="UP000006514"/>
    </source>
</evidence>
<dbReference type="Proteomes" id="UP000006514">
    <property type="component" value="Unassembled WGS sequence"/>
</dbReference>
<keyword evidence="3" id="KW-1185">Reference proteome</keyword>
<dbReference type="KEGG" id="adl:AURDEDRAFT_172858"/>
<dbReference type="EMBL" id="JH687830">
    <property type="protein sequence ID" value="EJD38097.1"/>
    <property type="molecule type" value="Genomic_DNA"/>
</dbReference>
<gene>
    <name evidence="2" type="ORF">AURDEDRAFT_172858</name>
</gene>
<sequence length="268" mass="29961">MALEVALCVLDLLLARNRALEAKAKVIHARLDALPNMSTPARRLSEPRAPGPTISPARSIRELFPPPSPRPTFFSIHFLQRQRSIPSLPSPSDRGCHLRRYTHGRTFNVLELPGFAHRPRRLRSRRSMLASTRWKTAWQNCIESATGLQCHPHLCVHSSSSRAGPAHLAHVTPLEAEFLFSRRRELEVETKDTTRGLARSLNPDPGPLLPHIELRPPPQDLLCPALRSHLPYAAVQDAQHAGARVPHRGTLDPQEWHMAQLAAGQRDG</sequence>
<dbReference type="AlphaFoldDB" id="J0LIF1"/>
<dbReference type="InParanoid" id="J0LIF1"/>
<name>J0LIF1_AURST</name>
<feature type="region of interest" description="Disordered" evidence="1">
    <location>
        <begin position="40"/>
        <end position="62"/>
    </location>
</feature>
<organism evidence="2 3">
    <name type="scientific">Auricularia subglabra (strain TFB-10046 / SS5)</name>
    <name type="common">White-rot fungus</name>
    <name type="synonym">Auricularia delicata (strain TFB10046)</name>
    <dbReference type="NCBI Taxonomy" id="717982"/>
    <lineage>
        <taxon>Eukaryota</taxon>
        <taxon>Fungi</taxon>
        <taxon>Dikarya</taxon>
        <taxon>Basidiomycota</taxon>
        <taxon>Agaricomycotina</taxon>
        <taxon>Agaricomycetes</taxon>
        <taxon>Auriculariales</taxon>
        <taxon>Auriculariaceae</taxon>
        <taxon>Auricularia</taxon>
    </lineage>
</organism>
<reference evidence="3" key="1">
    <citation type="journal article" date="2012" name="Science">
        <title>The Paleozoic origin of enzymatic lignin decomposition reconstructed from 31 fungal genomes.</title>
        <authorList>
            <person name="Floudas D."/>
            <person name="Binder M."/>
            <person name="Riley R."/>
            <person name="Barry K."/>
            <person name="Blanchette R.A."/>
            <person name="Henrissat B."/>
            <person name="Martinez A.T."/>
            <person name="Otillar R."/>
            <person name="Spatafora J.W."/>
            <person name="Yadav J.S."/>
            <person name="Aerts A."/>
            <person name="Benoit I."/>
            <person name="Boyd A."/>
            <person name="Carlson A."/>
            <person name="Copeland A."/>
            <person name="Coutinho P.M."/>
            <person name="de Vries R.P."/>
            <person name="Ferreira P."/>
            <person name="Findley K."/>
            <person name="Foster B."/>
            <person name="Gaskell J."/>
            <person name="Glotzer D."/>
            <person name="Gorecki P."/>
            <person name="Heitman J."/>
            <person name="Hesse C."/>
            <person name="Hori C."/>
            <person name="Igarashi K."/>
            <person name="Jurgens J.A."/>
            <person name="Kallen N."/>
            <person name="Kersten P."/>
            <person name="Kohler A."/>
            <person name="Kuees U."/>
            <person name="Kumar T.K.A."/>
            <person name="Kuo A."/>
            <person name="LaButti K."/>
            <person name="Larrondo L.F."/>
            <person name="Lindquist E."/>
            <person name="Ling A."/>
            <person name="Lombard V."/>
            <person name="Lucas S."/>
            <person name="Lundell T."/>
            <person name="Martin R."/>
            <person name="McLaughlin D.J."/>
            <person name="Morgenstern I."/>
            <person name="Morin E."/>
            <person name="Murat C."/>
            <person name="Nagy L.G."/>
            <person name="Nolan M."/>
            <person name="Ohm R.A."/>
            <person name="Patyshakuliyeva A."/>
            <person name="Rokas A."/>
            <person name="Ruiz-Duenas F.J."/>
            <person name="Sabat G."/>
            <person name="Salamov A."/>
            <person name="Samejima M."/>
            <person name="Schmutz J."/>
            <person name="Slot J.C."/>
            <person name="St John F."/>
            <person name="Stenlid J."/>
            <person name="Sun H."/>
            <person name="Sun S."/>
            <person name="Syed K."/>
            <person name="Tsang A."/>
            <person name="Wiebenga A."/>
            <person name="Young D."/>
            <person name="Pisabarro A."/>
            <person name="Eastwood D.C."/>
            <person name="Martin F."/>
            <person name="Cullen D."/>
            <person name="Grigoriev I.V."/>
            <person name="Hibbett D.S."/>
        </authorList>
    </citation>
    <scope>NUCLEOTIDE SEQUENCE [LARGE SCALE GENOMIC DNA]</scope>
    <source>
        <strain evidence="3">TFB10046</strain>
    </source>
</reference>
<protein>
    <submittedName>
        <fullName evidence="2">Uncharacterized protein</fullName>
    </submittedName>
</protein>
<evidence type="ECO:0000313" key="2">
    <source>
        <dbReference type="EMBL" id="EJD38097.1"/>
    </source>
</evidence>
<proteinExistence type="predicted"/>
<evidence type="ECO:0000256" key="1">
    <source>
        <dbReference type="SAM" id="MobiDB-lite"/>
    </source>
</evidence>